<feature type="compositionally biased region" description="Basic and acidic residues" evidence="1">
    <location>
        <begin position="112"/>
        <end position="125"/>
    </location>
</feature>
<evidence type="ECO:0000256" key="1">
    <source>
        <dbReference type="SAM" id="MobiDB-lite"/>
    </source>
</evidence>
<feature type="region of interest" description="Disordered" evidence="1">
    <location>
        <begin position="90"/>
        <end position="136"/>
    </location>
</feature>
<dbReference type="Proteomes" id="UP000320593">
    <property type="component" value="Unassembled WGS sequence"/>
</dbReference>
<dbReference type="Pfam" id="PF11742">
    <property type="entry name" value="DUF3302"/>
    <property type="match status" value="1"/>
</dbReference>
<keyword evidence="2" id="KW-0472">Membrane</keyword>
<evidence type="ECO:0000256" key="2">
    <source>
        <dbReference type="SAM" id="Phobius"/>
    </source>
</evidence>
<feature type="transmembrane region" description="Helical" evidence="2">
    <location>
        <begin position="54"/>
        <end position="74"/>
    </location>
</feature>
<gene>
    <name evidence="3" type="ORF">JM93_03728</name>
</gene>
<feature type="transmembrane region" description="Helical" evidence="2">
    <location>
        <begin position="13"/>
        <end position="33"/>
    </location>
</feature>
<comment type="caution">
    <text evidence="3">The sequence shown here is derived from an EMBL/GenBank/DDBJ whole genome shotgun (WGS) entry which is preliminary data.</text>
</comment>
<dbReference type="InterPro" id="IPR011223">
    <property type="entry name" value="UCP028770"/>
</dbReference>
<accession>A0A562SKH5</accession>
<protein>
    <submittedName>
        <fullName evidence="3">Uncharacterized protein DUF3302</fullName>
    </submittedName>
</protein>
<keyword evidence="2" id="KW-1133">Transmembrane helix</keyword>
<dbReference type="AlphaFoldDB" id="A0A562SKH5"/>
<reference evidence="3 4" key="1">
    <citation type="submission" date="2019-07" db="EMBL/GenBank/DDBJ databases">
        <title>Genomic Encyclopedia of Archaeal and Bacterial Type Strains, Phase II (KMG-II): from individual species to whole genera.</title>
        <authorList>
            <person name="Goeker M."/>
        </authorList>
    </citation>
    <scope>NUCLEOTIDE SEQUENCE [LARGE SCALE GENOMIC DNA]</scope>
    <source>
        <strain evidence="3 4">ATCC BAA-252</strain>
    </source>
</reference>
<sequence>MGLIDFELDGYDYLTFAVLVVVIIALFYALIQIASLPGKLAERRKHPHAESVKMMGWIGLFTVFPWVHALIWAYHDSVTIDVRKFLGKREEDGSGGPANPIAERAAQAAAGTRKEPVFSEPRAAEDEAGEGKAPAS</sequence>
<dbReference type="EMBL" id="VLLF01000010">
    <property type="protein sequence ID" value="TWI81767.1"/>
    <property type="molecule type" value="Genomic_DNA"/>
</dbReference>
<proteinExistence type="predicted"/>
<evidence type="ECO:0000313" key="4">
    <source>
        <dbReference type="Proteomes" id="UP000320593"/>
    </source>
</evidence>
<feature type="compositionally biased region" description="Low complexity" evidence="1">
    <location>
        <begin position="98"/>
        <end position="110"/>
    </location>
</feature>
<name>A0A562SKH5_9HYPH</name>
<organism evidence="3 4">
    <name type="scientific">Roseibium hamelinense</name>
    <dbReference type="NCBI Taxonomy" id="150831"/>
    <lineage>
        <taxon>Bacteria</taxon>
        <taxon>Pseudomonadati</taxon>
        <taxon>Pseudomonadota</taxon>
        <taxon>Alphaproteobacteria</taxon>
        <taxon>Hyphomicrobiales</taxon>
        <taxon>Stappiaceae</taxon>
        <taxon>Roseibium</taxon>
    </lineage>
</organism>
<keyword evidence="2" id="KW-0812">Transmembrane</keyword>
<evidence type="ECO:0000313" key="3">
    <source>
        <dbReference type="EMBL" id="TWI81767.1"/>
    </source>
</evidence>
<keyword evidence="4" id="KW-1185">Reference proteome</keyword>